<evidence type="ECO:0000313" key="2">
    <source>
        <dbReference type="Proteomes" id="UP000199228"/>
    </source>
</evidence>
<dbReference type="Proteomes" id="UP000199228">
    <property type="component" value="Unassembled WGS sequence"/>
</dbReference>
<dbReference type="AlphaFoldDB" id="A0A1G6A4W0"/>
<protein>
    <submittedName>
        <fullName evidence="1">Uncharacterized protein</fullName>
    </submittedName>
</protein>
<reference evidence="1 2" key="1">
    <citation type="submission" date="2016-10" db="EMBL/GenBank/DDBJ databases">
        <authorList>
            <person name="de Groot N.N."/>
        </authorList>
    </citation>
    <scope>NUCLEOTIDE SEQUENCE [LARGE SCALE GENOMIC DNA]</scope>
    <source>
        <strain evidence="1 2">DSM 3217</strain>
    </source>
</reference>
<evidence type="ECO:0000313" key="1">
    <source>
        <dbReference type="EMBL" id="SDB03435.1"/>
    </source>
</evidence>
<dbReference type="STRING" id="1732.SAMN02910417_00264"/>
<gene>
    <name evidence="1" type="ORF">SAMN02910417_00264</name>
</gene>
<organism evidence="1 2">
    <name type="scientific">Eubacterium oxidoreducens</name>
    <dbReference type="NCBI Taxonomy" id="1732"/>
    <lineage>
        <taxon>Bacteria</taxon>
        <taxon>Bacillati</taxon>
        <taxon>Bacillota</taxon>
        <taxon>Clostridia</taxon>
        <taxon>Eubacteriales</taxon>
        <taxon>Eubacteriaceae</taxon>
        <taxon>Eubacterium</taxon>
    </lineage>
</organism>
<accession>A0A1G6A4W0</accession>
<dbReference type="RefSeq" id="WP_090171338.1">
    <property type="nucleotide sequence ID" value="NZ_FMXR01000004.1"/>
</dbReference>
<name>A0A1G6A4W0_EUBOX</name>
<sequence length="93" mass="10383">MKTFSIRDCNKPLQFFTGCTGCILTPKKMDQIDVVTASGEVRTIGIQLPHDLSLHIYNRILEAAQCGGTIIIPDMQEMDDDEIRTAVENITIE</sequence>
<keyword evidence="2" id="KW-1185">Reference proteome</keyword>
<dbReference type="OrthoDB" id="9856130at2"/>
<dbReference type="EMBL" id="FMXR01000004">
    <property type="protein sequence ID" value="SDB03435.1"/>
    <property type="molecule type" value="Genomic_DNA"/>
</dbReference>
<proteinExistence type="predicted"/>